<keyword evidence="2 4" id="KW-0808">Transferase</keyword>
<evidence type="ECO:0000313" key="7">
    <source>
        <dbReference type="EMBL" id="RXI05565.1"/>
    </source>
</evidence>
<dbReference type="EC" id="2.3.1.51" evidence="4"/>
<dbReference type="Pfam" id="PF01553">
    <property type="entry name" value="Acyltransferase"/>
    <property type="match status" value="1"/>
</dbReference>
<dbReference type="InterPro" id="IPR004552">
    <property type="entry name" value="AGP_acyltrans"/>
</dbReference>
<evidence type="ECO:0000256" key="5">
    <source>
        <dbReference type="SAM" id="Phobius"/>
    </source>
</evidence>
<dbReference type="EMBL" id="RDQH01000328">
    <property type="protein sequence ID" value="RXI05565.1"/>
    <property type="molecule type" value="Genomic_DNA"/>
</dbReference>
<evidence type="ECO:0000256" key="4">
    <source>
        <dbReference type="RuleBase" id="RU361267"/>
    </source>
</evidence>
<keyword evidence="4" id="KW-1208">Phospholipid metabolism</keyword>
<organism evidence="7 8">
    <name type="scientific">Malus domestica</name>
    <name type="common">Apple</name>
    <name type="synonym">Pyrus malus</name>
    <dbReference type="NCBI Taxonomy" id="3750"/>
    <lineage>
        <taxon>Eukaryota</taxon>
        <taxon>Viridiplantae</taxon>
        <taxon>Streptophyta</taxon>
        <taxon>Embryophyta</taxon>
        <taxon>Tracheophyta</taxon>
        <taxon>Spermatophyta</taxon>
        <taxon>Magnoliopsida</taxon>
        <taxon>eudicotyledons</taxon>
        <taxon>Gunneridae</taxon>
        <taxon>Pentapetalae</taxon>
        <taxon>rosids</taxon>
        <taxon>fabids</taxon>
        <taxon>Rosales</taxon>
        <taxon>Rosaceae</taxon>
        <taxon>Amygdaloideae</taxon>
        <taxon>Maleae</taxon>
        <taxon>Malus</taxon>
    </lineage>
</organism>
<evidence type="ECO:0000256" key="3">
    <source>
        <dbReference type="ARBA" id="ARBA00023315"/>
    </source>
</evidence>
<evidence type="ECO:0000313" key="8">
    <source>
        <dbReference type="Proteomes" id="UP000290289"/>
    </source>
</evidence>
<evidence type="ECO:0000259" key="6">
    <source>
        <dbReference type="SMART" id="SM00563"/>
    </source>
</evidence>
<feature type="transmembrane region" description="Helical" evidence="5">
    <location>
        <begin position="215"/>
        <end position="233"/>
    </location>
</feature>
<gene>
    <name evidence="7" type="ORF">DVH24_017607</name>
</gene>
<dbReference type="GO" id="GO:0006654">
    <property type="term" value="P:phosphatidic acid biosynthetic process"/>
    <property type="evidence" value="ECO:0007669"/>
    <property type="project" value="TreeGrafter"/>
</dbReference>
<keyword evidence="5" id="KW-1133">Transmembrane helix</keyword>
<protein>
    <recommendedName>
        <fullName evidence="4">1-acyl-sn-glycerol-3-phosphate acyltransferase</fullName>
        <ecNumber evidence="4">2.3.1.51</ecNumber>
    </recommendedName>
</protein>
<keyword evidence="3 4" id="KW-0012">Acyltransferase</keyword>
<dbReference type="InterPro" id="IPR002123">
    <property type="entry name" value="Plipid/glycerol_acylTrfase"/>
</dbReference>
<proteinExistence type="inferred from homology"/>
<dbReference type="PANTHER" id="PTHR10434">
    <property type="entry name" value="1-ACYL-SN-GLYCEROL-3-PHOSPHATE ACYLTRANSFERASE"/>
    <property type="match status" value="1"/>
</dbReference>
<dbReference type="SMART" id="SM00563">
    <property type="entry name" value="PlsC"/>
    <property type="match status" value="1"/>
</dbReference>
<accession>A0A498KIJ4</accession>
<comment type="similarity">
    <text evidence="1 4">Belongs to the 1-acyl-sn-glycerol-3-phosphate acyltransferase family.</text>
</comment>
<keyword evidence="4" id="KW-0444">Lipid biosynthesis</keyword>
<dbReference type="GO" id="GO:0016020">
    <property type="term" value="C:membrane"/>
    <property type="evidence" value="ECO:0007669"/>
    <property type="project" value="InterPro"/>
</dbReference>
<name>A0A498KIJ4_MALDO</name>
<feature type="transmembrane region" description="Helical" evidence="5">
    <location>
        <begin position="116"/>
        <end position="144"/>
    </location>
</feature>
<keyword evidence="5" id="KW-0472">Membrane</keyword>
<dbReference type="AlphaFoldDB" id="A0A498KIJ4"/>
<evidence type="ECO:0000256" key="2">
    <source>
        <dbReference type="ARBA" id="ARBA00022679"/>
    </source>
</evidence>
<dbReference type="GO" id="GO:0003841">
    <property type="term" value="F:1-acylglycerol-3-phosphate O-acyltransferase activity"/>
    <property type="evidence" value="ECO:0007669"/>
    <property type="project" value="UniProtKB-UniRule"/>
</dbReference>
<comment type="caution">
    <text evidence="7">The sequence shown here is derived from an EMBL/GenBank/DDBJ whole genome shotgun (WGS) entry which is preliminary data.</text>
</comment>
<keyword evidence="4" id="KW-0594">Phospholipid biosynthesis</keyword>
<dbReference type="Proteomes" id="UP000290289">
    <property type="component" value="Chromosome 2"/>
</dbReference>
<evidence type="ECO:0000256" key="1">
    <source>
        <dbReference type="ARBA" id="ARBA00008655"/>
    </source>
</evidence>
<dbReference type="SUPFAM" id="SSF69593">
    <property type="entry name" value="Glycerol-3-phosphate (1)-acyltransferase"/>
    <property type="match status" value="1"/>
</dbReference>
<dbReference type="CDD" id="cd07989">
    <property type="entry name" value="LPLAT_AGPAT-like"/>
    <property type="match status" value="1"/>
</dbReference>
<keyword evidence="5" id="KW-0812">Transmembrane</keyword>
<keyword evidence="8" id="KW-1185">Reference proteome</keyword>
<comment type="catalytic activity">
    <reaction evidence="4">
        <text>a 1-acyl-sn-glycero-3-phosphate + an acyl-CoA = a 1,2-diacyl-sn-glycero-3-phosphate + CoA</text>
        <dbReference type="Rhea" id="RHEA:19709"/>
        <dbReference type="ChEBI" id="CHEBI:57287"/>
        <dbReference type="ChEBI" id="CHEBI:57970"/>
        <dbReference type="ChEBI" id="CHEBI:58342"/>
        <dbReference type="ChEBI" id="CHEBI:58608"/>
        <dbReference type="EC" id="2.3.1.51"/>
    </reaction>
</comment>
<dbReference type="STRING" id="3750.A0A498KIJ4"/>
<sequence length="347" mass="38813">MYGYFHVSGHRQSRLPSTSSFSPLLTYKGFFIGCSPRRWPISGNLSHSARHKVFCIRGQIGGLSWCDFDAKEKFGRSCYDIRLHKQHKLTRYTVVRSAAGADYPFPEPNMVSKLRGIGFCAVTAFNAIYLFVLMLILHPLVLLLDRYKRKAHIFIAKVWATATVTPFVRIKYEGLENLPSPDTPAVYVSNHQSFLDIYVLFTIGRPFKFISKTSIFLYPVIGWAMFLMGVIPLKRMDSKSQLECLKRCIELINKGASVFFFPEGTRSKDGTLGAFKRGAFSVAAKTKVPVVPITLVGTGKIMPPGREDILNTGAVKVVIHKPIEGHDTEVLCSETRNVIAGALDRQG</sequence>
<keyword evidence="4" id="KW-0443">Lipid metabolism</keyword>
<dbReference type="NCBIfam" id="TIGR00530">
    <property type="entry name" value="AGP_acyltrn"/>
    <property type="match status" value="1"/>
</dbReference>
<comment type="domain">
    <text evidence="4">The HXXXXD motif is essential for acyltransferase activity and may constitute the binding site for the phosphate moiety of the glycerol-3-phosphate.</text>
</comment>
<feature type="domain" description="Phospholipid/glycerol acyltransferase" evidence="6">
    <location>
        <begin position="185"/>
        <end position="298"/>
    </location>
</feature>
<reference evidence="7 8" key="1">
    <citation type="submission" date="2018-10" db="EMBL/GenBank/DDBJ databases">
        <title>A high-quality apple genome assembly.</title>
        <authorList>
            <person name="Hu J."/>
        </authorList>
    </citation>
    <scope>NUCLEOTIDE SEQUENCE [LARGE SCALE GENOMIC DNA]</scope>
    <source>
        <strain evidence="8">cv. HFTH1</strain>
        <tissue evidence="7">Young leaf</tissue>
    </source>
</reference>
<dbReference type="PANTHER" id="PTHR10434:SF60">
    <property type="entry name" value="1-ACYL-SN-GLYCEROL-3-PHOSPHATE ACYLTRANSFERASE LPAT1, CHLOROPLASTIC"/>
    <property type="match status" value="1"/>
</dbReference>